<dbReference type="SUPFAM" id="SSF54001">
    <property type="entry name" value="Cysteine proteinases"/>
    <property type="match status" value="1"/>
</dbReference>
<dbReference type="InterPro" id="IPR013783">
    <property type="entry name" value="Ig-like_fold"/>
</dbReference>
<dbReference type="Gene3D" id="2.60.40.10">
    <property type="entry name" value="Immunoglobulins"/>
    <property type="match status" value="2"/>
</dbReference>
<dbReference type="PANTHER" id="PTHR12419">
    <property type="entry name" value="OTU DOMAIN CONTAINING PROTEIN"/>
    <property type="match status" value="1"/>
</dbReference>
<evidence type="ECO:0000256" key="2">
    <source>
        <dbReference type="SAM" id="Phobius"/>
    </source>
</evidence>
<dbReference type="Pfam" id="PF02338">
    <property type="entry name" value="OTU"/>
    <property type="match status" value="1"/>
</dbReference>
<feature type="domain" description="OTU" evidence="4">
    <location>
        <begin position="657"/>
        <end position="801"/>
    </location>
</feature>
<keyword evidence="3" id="KW-0732">Signal</keyword>
<evidence type="ECO:0000256" key="3">
    <source>
        <dbReference type="SAM" id="SignalP"/>
    </source>
</evidence>
<keyword evidence="2" id="KW-0472">Membrane</keyword>
<feature type="chain" id="PRO_5032850960" description="OTU domain-containing protein" evidence="3">
    <location>
        <begin position="23"/>
        <end position="806"/>
    </location>
</feature>
<dbReference type="CDD" id="cd22758">
    <property type="entry name" value="OTU_232R-like"/>
    <property type="match status" value="1"/>
</dbReference>
<keyword evidence="7" id="KW-1185">Reference proteome</keyword>
<evidence type="ECO:0000259" key="5">
    <source>
        <dbReference type="PROSITE" id="PS50835"/>
    </source>
</evidence>
<proteinExistence type="predicted"/>
<dbReference type="PROSITE" id="PS51257">
    <property type="entry name" value="PROKAR_LIPOPROTEIN"/>
    <property type="match status" value="1"/>
</dbReference>
<dbReference type="GO" id="GO:0016579">
    <property type="term" value="P:protein deubiquitination"/>
    <property type="evidence" value="ECO:0007669"/>
    <property type="project" value="TreeGrafter"/>
</dbReference>
<evidence type="ECO:0000256" key="1">
    <source>
        <dbReference type="SAM" id="MobiDB-lite"/>
    </source>
</evidence>
<evidence type="ECO:0008006" key="8">
    <source>
        <dbReference type="Google" id="ProtNLM"/>
    </source>
</evidence>
<keyword evidence="2" id="KW-0812">Transmembrane</keyword>
<dbReference type="Proteomes" id="UP000596742">
    <property type="component" value="Unassembled WGS sequence"/>
</dbReference>
<organism evidence="6 7">
    <name type="scientific">Mytilus galloprovincialis</name>
    <name type="common">Mediterranean mussel</name>
    <dbReference type="NCBI Taxonomy" id="29158"/>
    <lineage>
        <taxon>Eukaryota</taxon>
        <taxon>Metazoa</taxon>
        <taxon>Spiralia</taxon>
        <taxon>Lophotrochozoa</taxon>
        <taxon>Mollusca</taxon>
        <taxon>Bivalvia</taxon>
        <taxon>Autobranchia</taxon>
        <taxon>Pteriomorphia</taxon>
        <taxon>Mytilida</taxon>
        <taxon>Mytiloidea</taxon>
        <taxon>Mytilidae</taxon>
        <taxon>Mytilinae</taxon>
        <taxon>Mytilus</taxon>
    </lineage>
</organism>
<protein>
    <recommendedName>
        <fullName evidence="8">OTU domain-containing protein</fullName>
    </recommendedName>
</protein>
<feature type="domain" description="Ig-like" evidence="5">
    <location>
        <begin position="320"/>
        <end position="385"/>
    </location>
</feature>
<feature type="domain" description="Ig-like" evidence="5">
    <location>
        <begin position="391"/>
        <end position="496"/>
    </location>
</feature>
<dbReference type="Gene3D" id="3.90.70.80">
    <property type="match status" value="1"/>
</dbReference>
<dbReference type="GO" id="GO:0004843">
    <property type="term" value="F:cysteine-type deubiquitinase activity"/>
    <property type="evidence" value="ECO:0007669"/>
    <property type="project" value="TreeGrafter"/>
</dbReference>
<dbReference type="InterPro" id="IPR003323">
    <property type="entry name" value="OTU_dom"/>
</dbReference>
<gene>
    <name evidence="6" type="ORF">MGAL_10B079365</name>
</gene>
<comment type="caution">
    <text evidence="6">The sequence shown here is derived from an EMBL/GenBank/DDBJ whole genome shotgun (WGS) entry which is preliminary data.</text>
</comment>
<dbReference type="PROSITE" id="PS50835">
    <property type="entry name" value="IG_LIKE"/>
    <property type="match status" value="2"/>
</dbReference>
<feature type="region of interest" description="Disordered" evidence="1">
    <location>
        <begin position="544"/>
        <end position="625"/>
    </location>
</feature>
<dbReference type="SMART" id="SM00409">
    <property type="entry name" value="IG"/>
    <property type="match status" value="2"/>
</dbReference>
<dbReference type="InterPro" id="IPR038765">
    <property type="entry name" value="Papain-like_cys_pep_sf"/>
</dbReference>
<dbReference type="InterPro" id="IPR007110">
    <property type="entry name" value="Ig-like_dom"/>
</dbReference>
<reference evidence="6" key="1">
    <citation type="submission" date="2018-11" db="EMBL/GenBank/DDBJ databases">
        <authorList>
            <person name="Alioto T."/>
            <person name="Alioto T."/>
        </authorList>
    </citation>
    <scope>NUCLEOTIDE SEQUENCE</scope>
</reference>
<evidence type="ECO:0000313" key="7">
    <source>
        <dbReference type="Proteomes" id="UP000596742"/>
    </source>
</evidence>
<dbReference type="PROSITE" id="PS50802">
    <property type="entry name" value="OTU"/>
    <property type="match status" value="1"/>
</dbReference>
<dbReference type="InterPro" id="IPR050704">
    <property type="entry name" value="Peptidase_C85-like"/>
</dbReference>
<sequence>MIFKERKNILLILVFLISVIDGSSNCTAPFLVASCPKNTHEWKQRAKNYCKKEAYLYHCLVTQTDQLVECCMTPETIDAGQFQQFNILSRTIQKIDCDIDYYMPSKSLSNEILNHGPRHCKYEKSKCNLMGMKVCSHGNTTTDRTCKCDYMNKYVPEMNISTPCFDQLKSGCIPTKDCPGKNEEINMEYKCIQVCEPGFYRPEGTMDCVVVPESTTQNTATNKDDTTKDSKDDMSSNMTYPTDFSTIVAIVVVVVFACILALFIYFAKKGKIQDIACCSWIINNITAKNYQRGIGNRMKAEKDKHKPKVGSSVDLKYMLVSGNSSFSGVEWLKDGIPIDIWSKTSTKYIETTNTSESSLKIIDITIHDTADYSCRVNGTKSVIIAVSVQEPDIKLENAAYNVCCGDNLTIGCEMINFPPKLSFEVCWKKRKEFNDQDQILEPSDKYGETHSGYPHLTINSICKEDEGFYTCWISYVVDGITFEVPDARTAIKKNLTKVNVNEGKVQNVEKIINATFNQTVSTVNMGDVANANYINRNGNCSANKTSGGTSNPGGVSEKSSPSGSECSESDSNESDSSKKGLIRSNSHEKSAADTNNSGSTVGSHQMVNTNNSGSTVGSNQMINTNNSGSRQLRWSILITQNNIDISSIKQIAERKNFTVKNVQADGNCLFHAVAYQICFLLISKHILEKSKELRQKIVEFLKNNEKTPNGEKYSSFLSCNESERHVEWTKYLDSMCKQGEYGDEIVVRAISHCFNVNIWVLSTRTPNNFIIYPAANSTETSKTVYLGFIHESLHYVRLLSQEGTVL</sequence>
<evidence type="ECO:0000259" key="4">
    <source>
        <dbReference type="PROSITE" id="PS50802"/>
    </source>
</evidence>
<dbReference type="AlphaFoldDB" id="A0A8B6BQ90"/>
<evidence type="ECO:0000313" key="6">
    <source>
        <dbReference type="EMBL" id="VDH93569.1"/>
    </source>
</evidence>
<accession>A0A8B6BQ90</accession>
<feature type="signal peptide" evidence="3">
    <location>
        <begin position="1"/>
        <end position="22"/>
    </location>
</feature>
<feature type="compositionally biased region" description="Low complexity" evidence="1">
    <location>
        <begin position="553"/>
        <end position="566"/>
    </location>
</feature>
<dbReference type="InterPro" id="IPR036179">
    <property type="entry name" value="Ig-like_dom_sf"/>
</dbReference>
<feature type="compositionally biased region" description="Low complexity" evidence="1">
    <location>
        <begin position="607"/>
        <end position="619"/>
    </location>
</feature>
<dbReference type="PANTHER" id="PTHR12419:SF11">
    <property type="entry name" value="OTU DOMAIN-CONTAINING PROTEIN DDB_G0284757"/>
    <property type="match status" value="1"/>
</dbReference>
<feature type="transmembrane region" description="Helical" evidence="2">
    <location>
        <begin position="244"/>
        <end position="266"/>
    </location>
</feature>
<dbReference type="EMBL" id="UYJE01000471">
    <property type="protein sequence ID" value="VDH93569.1"/>
    <property type="molecule type" value="Genomic_DNA"/>
</dbReference>
<keyword evidence="2" id="KW-1133">Transmembrane helix</keyword>
<name>A0A8B6BQ90_MYTGA</name>
<dbReference type="OrthoDB" id="5985519at2759"/>
<dbReference type="SUPFAM" id="SSF48726">
    <property type="entry name" value="Immunoglobulin"/>
    <property type="match status" value="2"/>
</dbReference>
<dbReference type="InterPro" id="IPR003599">
    <property type="entry name" value="Ig_sub"/>
</dbReference>
<feature type="compositionally biased region" description="Polar residues" evidence="1">
    <location>
        <begin position="592"/>
        <end position="606"/>
    </location>
</feature>